<proteinExistence type="predicted"/>
<keyword evidence="1" id="KW-1133">Transmembrane helix</keyword>
<gene>
    <name evidence="2" type="ORF">D9O40_14185</name>
</gene>
<dbReference type="Gene3D" id="1.10.1760.20">
    <property type="match status" value="1"/>
</dbReference>
<feature type="transmembrane region" description="Helical" evidence="1">
    <location>
        <begin position="20"/>
        <end position="46"/>
    </location>
</feature>
<keyword evidence="1" id="KW-0472">Membrane</keyword>
<dbReference type="PANTHER" id="PTHR41324:SF1">
    <property type="entry name" value="DUF2232 DOMAIN-CONTAINING PROTEIN"/>
    <property type="match status" value="1"/>
</dbReference>
<feature type="transmembrane region" description="Helical" evidence="1">
    <location>
        <begin position="112"/>
        <end position="131"/>
    </location>
</feature>
<organism evidence="2 3">
    <name type="scientific">Clostridium autoethanogenum</name>
    <dbReference type="NCBI Taxonomy" id="84023"/>
    <lineage>
        <taxon>Bacteria</taxon>
        <taxon>Bacillati</taxon>
        <taxon>Bacillota</taxon>
        <taxon>Clostridia</taxon>
        <taxon>Eubacteriales</taxon>
        <taxon>Clostridiaceae</taxon>
        <taxon>Clostridium</taxon>
    </lineage>
</organism>
<feature type="transmembrane region" description="Helical" evidence="1">
    <location>
        <begin position="83"/>
        <end position="100"/>
    </location>
</feature>
<feature type="transmembrane region" description="Helical" evidence="1">
    <location>
        <begin position="292"/>
        <end position="315"/>
    </location>
</feature>
<name>A0A3M0SHS3_9CLOT</name>
<dbReference type="Pfam" id="PF09991">
    <property type="entry name" value="DUF2232"/>
    <property type="match status" value="1"/>
</dbReference>
<dbReference type="PANTHER" id="PTHR41324">
    <property type="entry name" value="MEMBRANE PROTEIN-RELATED"/>
    <property type="match status" value="1"/>
</dbReference>
<feature type="transmembrane region" description="Helical" evidence="1">
    <location>
        <begin position="227"/>
        <end position="247"/>
    </location>
</feature>
<evidence type="ECO:0000313" key="3">
    <source>
        <dbReference type="Proteomes" id="UP000277999"/>
    </source>
</evidence>
<dbReference type="Proteomes" id="UP000277999">
    <property type="component" value="Unassembled WGS sequence"/>
</dbReference>
<feature type="transmembrane region" description="Helical" evidence="1">
    <location>
        <begin position="259"/>
        <end position="280"/>
    </location>
</feature>
<comment type="caution">
    <text evidence="2">The sequence shown here is derived from an EMBL/GenBank/DDBJ whole genome shotgun (WGS) entry which is preliminary data.</text>
</comment>
<evidence type="ECO:0000313" key="2">
    <source>
        <dbReference type="EMBL" id="RMC97775.1"/>
    </source>
</evidence>
<evidence type="ECO:0000256" key="1">
    <source>
        <dbReference type="SAM" id="Phobius"/>
    </source>
</evidence>
<dbReference type="AlphaFoldDB" id="A0A3M0SHS3"/>
<keyword evidence="1" id="KW-0812">Transmembrane</keyword>
<reference evidence="2 3" key="1">
    <citation type="submission" date="2018-10" db="EMBL/GenBank/DDBJ databases">
        <title>Genome-centric metagenomics revealed C2 chemical producing, CO utilizing Clostridium with novel acetogenic gene cluster.</title>
        <authorList>
            <person name="Kang H."/>
            <person name="Park B."/>
            <person name="Choi I.G."/>
            <person name="Chang I.S."/>
        </authorList>
    </citation>
    <scope>NUCLEOTIDE SEQUENCE [LARGE SCALE GENOMIC DNA]</scope>
    <source>
        <strain evidence="2 3">H21-9</strain>
    </source>
</reference>
<sequence length="332" mass="37372">MEVKMQNKTYNTRALAEAGLTIALTVIIMLVNIYVPIASLVANFIVPIPITILYIRHNYKVTLISVIASGIFIAMFYNPIYAISSMIMVGFTGVVLGYCVKNKKNFGTTIIFLSIAMALGTTIYTTIYITLMSNDGIYGFVSKIVKNFNQSMEISKSIYQQAGVSSSQLAPIEDLIKMFTPEYIMRLIPGVIIASSVILAYLNYTITRVVLKKLKYEVNEAKPFNQWYMNTRIGTLVGVILVLGILFNRNNMAIGQYLINSSGLILELVFLLDGVSLITYYLMNRYKVSKKIIVLIIVFTVMTKLSLVYGLAGFIDMVFDFRKLDPYRKLKK</sequence>
<protein>
    <submittedName>
        <fullName evidence="2">DUF2232 domain-containing protein</fullName>
    </submittedName>
</protein>
<feature type="transmembrane region" description="Helical" evidence="1">
    <location>
        <begin position="183"/>
        <end position="206"/>
    </location>
</feature>
<accession>A0A3M0SHS3</accession>
<dbReference type="InterPro" id="IPR018710">
    <property type="entry name" value="DUF2232"/>
</dbReference>
<dbReference type="EMBL" id="RFAQ01000053">
    <property type="protein sequence ID" value="RMC97775.1"/>
    <property type="molecule type" value="Genomic_DNA"/>
</dbReference>